<name>G7Q492_9BACT</name>
<accession>G7Q492</accession>
<feature type="transmembrane region" description="Helical" evidence="6">
    <location>
        <begin position="171"/>
        <end position="191"/>
    </location>
</feature>
<evidence type="ECO:0000256" key="3">
    <source>
        <dbReference type="ARBA" id="ARBA00022692"/>
    </source>
</evidence>
<sequence>MEIRAGRDAPVKPLLELALAPFIRFSQVQSSGGLVLIACTVAALAWANSPYAPSYFALWETPISLGFGDLVLSKSLHHWINDGLMAIFFFMVGLEIKREILVGELSSPGQAALPVAAAAGGMAAPALLFALFNHDLPSVAGWGIPMATDIAFALGILSLLGDRIPVSLKVFLAAVAIVDDIGAVLVIAVFYSGDISLAALAVGGGIFAAMVLLNFMGARHPAVYAILGAALWLAFLKSGVHATVAGVLAAMAIPARTRIGPEDFAAHARRLIDRFESSRASDRPLLANPAQIAALESLEHACQKAGAPLPRLEHGLHPWVAYGIMPLFALANAGVRLGGGTGMVLGEPVSLGIMVGLVAGKQAGIFLTCLAMFRLRLASVPAGLGLGQYYGVACLAGIGFTMSIFIADLAFGQAGDLGGQAKVAILAASTVAGILGYLVLLATTRTNGATPAQAAPTRAPDLE</sequence>
<evidence type="ECO:0000256" key="1">
    <source>
        <dbReference type="ARBA" id="ARBA00004429"/>
    </source>
</evidence>
<dbReference type="PANTHER" id="PTHR30341:SF0">
    <property type="entry name" value="NA(+)_H(+) ANTIPORTER NHAA"/>
    <property type="match status" value="1"/>
</dbReference>
<evidence type="ECO:0000256" key="5">
    <source>
        <dbReference type="ARBA" id="ARBA00023136"/>
    </source>
</evidence>
<dbReference type="InterPro" id="IPR023171">
    <property type="entry name" value="Na/H_antiporter_dom_sf"/>
</dbReference>
<dbReference type="STRING" id="694327.DFW101_0946"/>
<feature type="transmembrane region" description="Helical" evidence="6">
    <location>
        <begin position="423"/>
        <end position="442"/>
    </location>
</feature>
<dbReference type="Pfam" id="PF06965">
    <property type="entry name" value="Na_H_antiport_1"/>
    <property type="match status" value="1"/>
</dbReference>
<comment type="function">
    <text evidence="6">Na(+)/H(+) antiporter that extrudes sodium in exchange for external protons.</text>
</comment>
<keyword evidence="6" id="KW-0050">Antiport</keyword>
<feature type="transmembrane region" description="Helical" evidence="6">
    <location>
        <begin position="139"/>
        <end position="159"/>
    </location>
</feature>
<evidence type="ECO:0000256" key="2">
    <source>
        <dbReference type="ARBA" id="ARBA00022475"/>
    </source>
</evidence>
<keyword evidence="5 6" id="KW-0472">Membrane</keyword>
<dbReference type="GO" id="GO:0005886">
    <property type="term" value="C:plasma membrane"/>
    <property type="evidence" value="ECO:0007669"/>
    <property type="project" value="UniProtKB-SubCell"/>
</dbReference>
<reference evidence="8" key="1">
    <citation type="journal article" date="2015" name="Genome Announc.">
        <title>High-Quality Draft Genome Sequence of Desulfovibrio carbinoliphilus FW-101-2B, an Organic Acid-Oxidizing Sulfate-Reducing Bacterium Isolated from Uranium(VI)-Contaminated Groundwater.</title>
        <authorList>
            <person name="Ramsay B.D."/>
            <person name="Hwang C."/>
            <person name="Woo H.L."/>
            <person name="Carroll S.L."/>
            <person name="Lucas S."/>
            <person name="Han J."/>
            <person name="Lapidus A.L."/>
            <person name="Cheng J.F."/>
            <person name="Goodwin L.A."/>
            <person name="Pitluck S."/>
            <person name="Peters L."/>
            <person name="Chertkov O."/>
            <person name="Held B."/>
            <person name="Detter J.C."/>
            <person name="Han C.S."/>
            <person name="Tapia R."/>
            <person name="Land M.L."/>
            <person name="Hauser L.J."/>
            <person name="Kyrpides N.C."/>
            <person name="Ivanova N.N."/>
            <person name="Mikhailova N."/>
            <person name="Pagani I."/>
            <person name="Woyke T."/>
            <person name="Arkin A.P."/>
            <person name="Dehal P."/>
            <person name="Chivian D."/>
            <person name="Criddle C.S."/>
            <person name="Wu W."/>
            <person name="Chakraborty R."/>
            <person name="Hazen T.C."/>
            <person name="Fields M.W."/>
        </authorList>
    </citation>
    <scope>NUCLEOTIDE SEQUENCE [LARGE SCALE GENOMIC DNA]</scope>
    <source>
        <strain evidence="8">FW-101-2B</strain>
    </source>
</reference>
<dbReference type="Proteomes" id="UP000004662">
    <property type="component" value="Chromosome"/>
</dbReference>
<comment type="similarity">
    <text evidence="6">Belongs to the NhaA Na(+)/H(+) (TC 2.A.33) antiporter family.</text>
</comment>
<dbReference type="HOGENOM" id="CLU_015803_1_2_7"/>
<keyword evidence="8" id="KW-1185">Reference proteome</keyword>
<evidence type="ECO:0000313" key="7">
    <source>
        <dbReference type="EMBL" id="EHJ46960.1"/>
    </source>
</evidence>
<dbReference type="GO" id="GO:0015385">
    <property type="term" value="F:sodium:proton antiporter activity"/>
    <property type="evidence" value="ECO:0007669"/>
    <property type="project" value="UniProtKB-UniRule"/>
</dbReference>
<feature type="transmembrane region" description="Helical" evidence="6">
    <location>
        <begin position="197"/>
        <end position="216"/>
    </location>
</feature>
<dbReference type="Gene3D" id="1.20.1530.10">
    <property type="entry name" value="Na+/H+ antiporter like domain"/>
    <property type="match status" value="1"/>
</dbReference>
<dbReference type="HAMAP" id="MF_01844">
    <property type="entry name" value="NhaA"/>
    <property type="match status" value="1"/>
</dbReference>
<evidence type="ECO:0000256" key="6">
    <source>
        <dbReference type="HAMAP-Rule" id="MF_01844"/>
    </source>
</evidence>
<keyword evidence="6" id="KW-0739">Sodium transport</keyword>
<dbReference type="AlphaFoldDB" id="G7Q492"/>
<proteinExistence type="inferred from homology"/>
<keyword evidence="2 6" id="KW-1003">Cell membrane</keyword>
<protein>
    <recommendedName>
        <fullName evidence="6">Na(+)/H(+) antiporter NhaA</fullName>
    </recommendedName>
    <alternativeName>
        <fullName evidence="6">Sodium/proton antiporter NhaA</fullName>
    </alternativeName>
</protein>
<keyword evidence="6" id="KW-0406">Ion transport</keyword>
<dbReference type="PANTHER" id="PTHR30341">
    <property type="entry name" value="SODIUM ION/PROTON ANTIPORTER NHAA-RELATED"/>
    <property type="match status" value="1"/>
</dbReference>
<evidence type="ECO:0000313" key="8">
    <source>
        <dbReference type="Proteomes" id="UP000004662"/>
    </source>
</evidence>
<feature type="transmembrane region" description="Helical" evidence="6">
    <location>
        <begin position="389"/>
        <end position="411"/>
    </location>
</feature>
<feature type="transmembrane region" description="Helical" evidence="6">
    <location>
        <begin position="223"/>
        <end position="253"/>
    </location>
</feature>
<feature type="transmembrane region" description="Helical" evidence="6">
    <location>
        <begin position="351"/>
        <end position="377"/>
    </location>
</feature>
<dbReference type="OrthoDB" id="9808135at2"/>
<dbReference type="RefSeq" id="WP_009180377.1">
    <property type="nucleotide sequence ID" value="NZ_CM001368.1"/>
</dbReference>
<feature type="transmembrane region" description="Helical" evidence="6">
    <location>
        <begin position="76"/>
        <end position="94"/>
    </location>
</feature>
<evidence type="ECO:0000256" key="4">
    <source>
        <dbReference type="ARBA" id="ARBA00022989"/>
    </source>
</evidence>
<feature type="transmembrane region" description="Helical" evidence="6">
    <location>
        <begin position="115"/>
        <end position="133"/>
    </location>
</feature>
<comment type="subcellular location">
    <subcellularLocation>
        <location evidence="1">Cell inner membrane</location>
        <topology evidence="1">Multi-pass membrane protein</topology>
    </subcellularLocation>
    <subcellularLocation>
        <location evidence="6">Cell membrane</location>
        <topology evidence="6">Multi-pass membrane protein</topology>
    </subcellularLocation>
</comment>
<dbReference type="GO" id="GO:0006885">
    <property type="term" value="P:regulation of pH"/>
    <property type="evidence" value="ECO:0007669"/>
    <property type="project" value="UniProtKB-UniRule"/>
</dbReference>
<organism evidence="7 8">
    <name type="scientific">Solidesulfovibrio carbinoliphilus subsp. oakridgensis</name>
    <dbReference type="NCBI Taxonomy" id="694327"/>
    <lineage>
        <taxon>Bacteria</taxon>
        <taxon>Pseudomonadati</taxon>
        <taxon>Thermodesulfobacteriota</taxon>
        <taxon>Desulfovibrionia</taxon>
        <taxon>Desulfovibrionales</taxon>
        <taxon>Desulfovibrionaceae</taxon>
        <taxon>Solidesulfovibrio</taxon>
    </lineage>
</organism>
<keyword evidence="3 6" id="KW-0812">Transmembrane</keyword>
<dbReference type="EMBL" id="CM001368">
    <property type="protein sequence ID" value="EHJ46960.1"/>
    <property type="molecule type" value="Genomic_DNA"/>
</dbReference>
<keyword evidence="4 6" id="KW-1133">Transmembrane helix</keyword>
<dbReference type="eggNOG" id="COG3004">
    <property type="taxonomic scope" value="Bacteria"/>
</dbReference>
<keyword evidence="6" id="KW-0915">Sodium</keyword>
<dbReference type="InterPro" id="IPR004670">
    <property type="entry name" value="NhaA"/>
</dbReference>
<comment type="catalytic activity">
    <reaction evidence="6">
        <text>Na(+)(in) + 2 H(+)(out) = Na(+)(out) + 2 H(+)(in)</text>
        <dbReference type="Rhea" id="RHEA:29251"/>
        <dbReference type="ChEBI" id="CHEBI:15378"/>
        <dbReference type="ChEBI" id="CHEBI:29101"/>
    </reaction>
</comment>
<feature type="transmembrane region" description="Helical" evidence="6">
    <location>
        <begin position="34"/>
        <end position="56"/>
    </location>
</feature>
<dbReference type="NCBIfam" id="TIGR00773">
    <property type="entry name" value="NhaA"/>
    <property type="match status" value="1"/>
</dbReference>
<gene>
    <name evidence="6" type="primary">nhaA</name>
    <name evidence="7" type="ORF">DFW101_0946</name>
</gene>
<keyword evidence="6" id="KW-0813">Transport</keyword>